<evidence type="ECO:0000313" key="13">
    <source>
        <dbReference type="EMBL" id="CAH0534621.1"/>
    </source>
</evidence>
<keyword evidence="3 12" id="KW-0444">Lipid biosynthesis</keyword>
<accession>A0ABN8DUB1</accession>
<feature type="active site" description="Schiff-base intermediate with substrate; via pyruvic acid; for decarboxylase activity" evidence="12">
    <location>
        <position position="254"/>
    </location>
</feature>
<proteinExistence type="inferred from homology"/>
<comment type="function">
    <text evidence="12">Catalyzes the formation of phosphatidylethanolamine (PtdEtn) from phosphatidylserine (PtdSer).</text>
</comment>
<dbReference type="PANTHER" id="PTHR10067:SF6">
    <property type="entry name" value="PHOSPHATIDYLSERINE DECARBOXYLASE PROENZYME, MITOCHONDRIAL"/>
    <property type="match status" value="1"/>
</dbReference>
<keyword evidence="11 12" id="KW-0670">Pyruvate</keyword>
<evidence type="ECO:0000256" key="10">
    <source>
        <dbReference type="ARBA" id="ARBA00023264"/>
    </source>
</evidence>
<dbReference type="GO" id="GO:0004609">
    <property type="term" value="F:phosphatidylserine decarboxylase activity"/>
    <property type="evidence" value="ECO:0007669"/>
    <property type="project" value="UniProtKB-EC"/>
</dbReference>
<keyword evidence="4 12" id="KW-0210">Decarboxylase</keyword>
<evidence type="ECO:0000256" key="8">
    <source>
        <dbReference type="ARBA" id="ARBA00023209"/>
    </source>
</evidence>
<evidence type="ECO:0000313" key="14">
    <source>
        <dbReference type="Proteomes" id="UP000838672"/>
    </source>
</evidence>
<evidence type="ECO:0000256" key="12">
    <source>
        <dbReference type="HAMAP-Rule" id="MF_00662"/>
    </source>
</evidence>
<evidence type="ECO:0000256" key="3">
    <source>
        <dbReference type="ARBA" id="ARBA00022516"/>
    </source>
</evidence>
<keyword evidence="5 12" id="KW-0443">Lipid metabolism</keyword>
<evidence type="ECO:0000256" key="1">
    <source>
        <dbReference type="ARBA" id="ARBA00005189"/>
    </source>
</evidence>
<evidence type="ECO:0000256" key="2">
    <source>
        <dbReference type="ARBA" id="ARBA00022475"/>
    </source>
</evidence>
<dbReference type="InterPro" id="IPR033177">
    <property type="entry name" value="PSD-B"/>
</dbReference>
<keyword evidence="9 12" id="KW-0456">Lyase</keyword>
<dbReference type="EC" id="4.1.1.65" evidence="12"/>
<dbReference type="HAMAP" id="MF_00662">
    <property type="entry name" value="PS_decarb_PSD_B_type1"/>
    <property type="match status" value="1"/>
</dbReference>
<reference evidence="13" key="1">
    <citation type="submission" date="2021-11" db="EMBL/GenBank/DDBJ databases">
        <authorList>
            <person name="Rodrigo-Torres L."/>
            <person name="Arahal R. D."/>
            <person name="Lucena T."/>
        </authorList>
    </citation>
    <scope>NUCLEOTIDE SEQUENCE</scope>
    <source>
        <strain evidence="13">CECT 7929</strain>
    </source>
</reference>
<keyword evidence="2 12" id="KW-1003">Cell membrane</keyword>
<feature type="modified residue" description="Pyruvic acid (Ser); by autocatalysis" evidence="12">
    <location>
        <position position="254"/>
    </location>
</feature>
<feature type="site" description="Cleavage (non-hydrolytic); by autocatalysis" evidence="12">
    <location>
        <begin position="253"/>
        <end position="254"/>
    </location>
</feature>
<comment type="catalytic activity">
    <reaction evidence="12">
        <text>a 1,2-diacyl-sn-glycero-3-phospho-L-serine + H(+) = a 1,2-diacyl-sn-glycero-3-phosphoethanolamine + CO2</text>
        <dbReference type="Rhea" id="RHEA:20828"/>
        <dbReference type="ChEBI" id="CHEBI:15378"/>
        <dbReference type="ChEBI" id="CHEBI:16526"/>
        <dbReference type="ChEBI" id="CHEBI:57262"/>
        <dbReference type="ChEBI" id="CHEBI:64612"/>
        <dbReference type="EC" id="4.1.1.65"/>
    </reaction>
</comment>
<comment type="pathway">
    <text evidence="12">Phospholipid metabolism; phosphatidylethanolamine biosynthesis; phosphatidylethanolamine from CDP-diacylglycerol: step 2/2.</text>
</comment>
<evidence type="ECO:0000256" key="11">
    <source>
        <dbReference type="ARBA" id="ARBA00023317"/>
    </source>
</evidence>
<evidence type="ECO:0000256" key="4">
    <source>
        <dbReference type="ARBA" id="ARBA00022793"/>
    </source>
</evidence>
<feature type="chain" id="PRO_5044899097" description="Phosphatidylserine decarboxylase alpha chain" evidence="12">
    <location>
        <begin position="254"/>
        <end position="289"/>
    </location>
</feature>
<evidence type="ECO:0000256" key="6">
    <source>
        <dbReference type="ARBA" id="ARBA00023136"/>
    </source>
</evidence>
<keyword evidence="8 12" id="KW-0594">Phospholipid biosynthesis</keyword>
<name>A0ABN8DUB1_9VIBR</name>
<keyword evidence="7 12" id="KW-0865">Zymogen</keyword>
<feature type="active site" description="Charge relay system; for autoendoproteolytic cleavage activity" evidence="12">
    <location>
        <position position="254"/>
    </location>
</feature>
<comment type="PTM">
    <text evidence="12">Is synthesized initially as an inactive proenzyme. Formation of the active enzyme involves a self-maturation process in which the active site pyruvoyl group is generated from an internal serine residue via an autocatalytic post-translational modification. Two non-identical subunits are generated from the proenzyme in this reaction, and the pyruvate is formed at the N-terminus of the alpha chain, which is derived from the carboxyl end of the proenzyme. The autoendoproteolytic cleavage occurs by a canonical serine protease mechanism, in which the side chain hydroxyl group of the serine supplies its oxygen atom to form the C-terminus of the beta chain, while the remainder of the serine residue undergoes an oxidative deamination to produce ammonia and the pyruvoyl prosthetic group on the alpha chain. During this reaction, the Ser that is part of the protease active site of the proenzyme becomes the pyruvoyl prosthetic group, which constitutes an essential element of the active site of the mature decarboxylase.</text>
</comment>
<comment type="similarity">
    <text evidence="12">Belongs to the phosphatidylserine decarboxylase family. PSD-B subfamily. Prokaryotic type I sub-subfamily.</text>
</comment>
<gene>
    <name evidence="12 13" type="primary">psd</name>
    <name evidence="13" type="ORF">VST7929_02571</name>
</gene>
<comment type="cofactor">
    <cofactor evidence="12">
        <name>pyruvate</name>
        <dbReference type="ChEBI" id="CHEBI:15361"/>
    </cofactor>
    <text evidence="12">Binds 1 pyruvoyl group covalently per subunit.</text>
</comment>
<comment type="subunit">
    <text evidence="12">Heterodimer of a large membrane-associated beta subunit and a small pyruvoyl-containing alpha subunit.</text>
</comment>
<feature type="active site" description="Charge relay system; for autoendoproteolytic cleavage activity" evidence="12">
    <location>
        <position position="90"/>
    </location>
</feature>
<comment type="subcellular location">
    <subcellularLocation>
        <location evidence="12">Cell membrane</location>
        <topology evidence="12">Peripheral membrane protein</topology>
    </subcellularLocation>
</comment>
<dbReference type="InterPro" id="IPR033178">
    <property type="entry name" value="PSD_type1_pro"/>
</dbReference>
<comment type="pathway">
    <text evidence="1">Lipid metabolism.</text>
</comment>
<dbReference type="PANTHER" id="PTHR10067">
    <property type="entry name" value="PHOSPHATIDYLSERINE DECARBOXYLASE"/>
    <property type="match status" value="1"/>
</dbReference>
<protein>
    <recommendedName>
        <fullName evidence="12">Phosphatidylserine decarboxylase proenzyme</fullName>
        <ecNumber evidence="12">4.1.1.65</ecNumber>
    </recommendedName>
    <component>
        <recommendedName>
            <fullName evidence="12">Phosphatidylserine decarboxylase alpha chain</fullName>
        </recommendedName>
    </component>
    <component>
        <recommendedName>
            <fullName evidence="12">Phosphatidylserine decarboxylase beta chain</fullName>
        </recommendedName>
    </component>
</protein>
<dbReference type="Pfam" id="PF02666">
    <property type="entry name" value="PS_Dcarbxylase"/>
    <property type="match status" value="1"/>
</dbReference>
<keyword evidence="14" id="KW-1185">Reference proteome</keyword>
<feature type="active site" description="Charge relay system; for autoendoproteolytic cleavage activity" evidence="12">
    <location>
        <position position="147"/>
    </location>
</feature>
<organism evidence="13 14">
    <name type="scientific">Vibrio stylophorae</name>
    <dbReference type="NCBI Taxonomy" id="659351"/>
    <lineage>
        <taxon>Bacteria</taxon>
        <taxon>Pseudomonadati</taxon>
        <taxon>Pseudomonadota</taxon>
        <taxon>Gammaproteobacteria</taxon>
        <taxon>Vibrionales</taxon>
        <taxon>Vibrionaceae</taxon>
        <taxon>Vibrio</taxon>
    </lineage>
</organism>
<keyword evidence="6 12" id="KW-0472">Membrane</keyword>
<dbReference type="NCBIfam" id="TIGR00163">
    <property type="entry name" value="PS_decarb"/>
    <property type="match status" value="1"/>
</dbReference>
<comment type="caution">
    <text evidence="13">The sequence shown here is derived from an EMBL/GenBank/DDBJ whole genome shotgun (WGS) entry which is preliminary data.</text>
</comment>
<evidence type="ECO:0000256" key="9">
    <source>
        <dbReference type="ARBA" id="ARBA00023239"/>
    </source>
</evidence>
<evidence type="ECO:0000256" key="5">
    <source>
        <dbReference type="ARBA" id="ARBA00023098"/>
    </source>
</evidence>
<keyword evidence="10 12" id="KW-1208">Phospholipid metabolism</keyword>
<feature type="chain" id="PRO_5044899098" description="Phosphatidylserine decarboxylase beta chain" evidence="12">
    <location>
        <begin position="1"/>
        <end position="253"/>
    </location>
</feature>
<dbReference type="InterPro" id="IPR003817">
    <property type="entry name" value="PS_Dcarbxylase"/>
</dbReference>
<sequence>MLDKIKIAFQYCLPKRLVTELMGKFASAKAGGMTTAFIRWFIKQYRIDMSEAVIEEPTQFETFNDFFTRELKPGLRTFSDDAQEIGHPADARVSQLGAIEQGQLIQAKGHSYSALTLLGGDYRLADTFADGQFATLYLSPSDYHRVHMPMAGTLRQMIYVPGDLFSVNPLTAENVPDLFARNERVVCIFDTAIGPMAQVLVGATIVGSIETVWAGTITPQRRPTIHKWDYPAAGEEGAITLEKGQEMGRFKLGSTVINLFPKDTISFDESLAPGIKTSLGTPYARIQTN</sequence>
<dbReference type="EMBL" id="CAKLDI010000001">
    <property type="protein sequence ID" value="CAH0534621.1"/>
    <property type="molecule type" value="Genomic_DNA"/>
</dbReference>
<dbReference type="Proteomes" id="UP000838672">
    <property type="component" value="Unassembled WGS sequence"/>
</dbReference>
<evidence type="ECO:0000256" key="7">
    <source>
        <dbReference type="ARBA" id="ARBA00023145"/>
    </source>
</evidence>